<dbReference type="GO" id="GO:0003676">
    <property type="term" value="F:nucleic acid binding"/>
    <property type="evidence" value="ECO:0007669"/>
    <property type="project" value="InterPro"/>
</dbReference>
<dbReference type="PANTHER" id="PTHR30255">
    <property type="entry name" value="SINGLE-STRANDED-DNA-SPECIFIC EXONUCLEASE RECJ"/>
    <property type="match status" value="1"/>
</dbReference>
<gene>
    <name evidence="3" type="ORF">MetfoDRAFT_1817</name>
</gene>
<evidence type="ECO:0000259" key="1">
    <source>
        <dbReference type="Pfam" id="PF01368"/>
    </source>
</evidence>
<feature type="domain" description="DDH" evidence="1">
    <location>
        <begin position="25"/>
        <end position="144"/>
    </location>
</feature>
<dbReference type="SUPFAM" id="SSF64182">
    <property type="entry name" value="DHH phosphoesterases"/>
    <property type="match status" value="1"/>
</dbReference>
<dbReference type="InterPro" id="IPR051673">
    <property type="entry name" value="SSDNA_exonuclease_RecJ"/>
</dbReference>
<proteinExistence type="predicted"/>
<protein>
    <submittedName>
        <fullName evidence="3">Phosphoesterase RecJ domain protein</fullName>
    </submittedName>
</protein>
<evidence type="ECO:0000259" key="2">
    <source>
        <dbReference type="Pfam" id="PF02272"/>
    </source>
</evidence>
<dbReference type="InterPro" id="IPR038763">
    <property type="entry name" value="DHH_sf"/>
</dbReference>
<dbReference type="RefSeq" id="WP_007045238.1">
    <property type="nucleotide sequence ID" value="NZ_AGJL01000065.1"/>
</dbReference>
<comment type="caution">
    <text evidence="3">The sequence shown here is derived from an EMBL/GenBank/DDBJ whole genome shotgun (WGS) entry which is preliminary data.</text>
</comment>
<evidence type="ECO:0000313" key="4">
    <source>
        <dbReference type="Proteomes" id="UP000003706"/>
    </source>
</evidence>
<dbReference type="GO" id="GO:0004527">
    <property type="term" value="F:exonuclease activity"/>
    <property type="evidence" value="ECO:0007669"/>
    <property type="project" value="UniProtKB-KW"/>
</dbReference>
<dbReference type="OrthoDB" id="36101at2157"/>
<dbReference type="PANTHER" id="PTHR30255:SF2">
    <property type="entry name" value="SINGLE-STRANDED-DNA-SPECIFIC EXONUCLEASE RECJ"/>
    <property type="match status" value="1"/>
</dbReference>
<dbReference type="PATRIC" id="fig|647171.4.peg.1756"/>
<evidence type="ECO:0000313" key="3">
    <source>
        <dbReference type="EMBL" id="EHP83942.1"/>
    </source>
</evidence>
<dbReference type="AlphaFoldDB" id="H1L193"/>
<dbReference type="Gene3D" id="3.90.1640.30">
    <property type="match status" value="1"/>
</dbReference>
<feature type="domain" description="DHHA1" evidence="2">
    <location>
        <begin position="338"/>
        <end position="424"/>
    </location>
</feature>
<dbReference type="STRING" id="647171.MetfoDRAFT_1817"/>
<organism evidence="3 4">
    <name type="scientific">Methanotorris formicicus Mc-S-70</name>
    <dbReference type="NCBI Taxonomy" id="647171"/>
    <lineage>
        <taxon>Archaea</taxon>
        <taxon>Methanobacteriati</taxon>
        <taxon>Methanobacteriota</taxon>
        <taxon>Methanomada group</taxon>
        <taxon>Methanococci</taxon>
        <taxon>Methanococcales</taxon>
        <taxon>Methanocaldococcaceae</taxon>
        <taxon>Methanotorris</taxon>
    </lineage>
</organism>
<dbReference type="EMBL" id="AGJL01000065">
    <property type="protein sequence ID" value="EHP83942.1"/>
    <property type="molecule type" value="Genomic_DNA"/>
</dbReference>
<dbReference type="Proteomes" id="UP000003706">
    <property type="component" value="Unassembled WGS sequence"/>
</dbReference>
<dbReference type="Gene3D" id="3.10.310.30">
    <property type="match status" value="1"/>
</dbReference>
<dbReference type="InterPro" id="IPR001667">
    <property type="entry name" value="DDH_dom"/>
</dbReference>
<dbReference type="Pfam" id="PF02272">
    <property type="entry name" value="DHHA1"/>
    <property type="match status" value="1"/>
</dbReference>
<sequence>MEKVVKVGEVAKKIKEKIENYDGLIRVITHYDPDGLTSGAIMVKTLLRINKKFHLTIVEHLSKEIIDELVKEKQYNDALFIFCDMGSGQIEHLIENKFNAIILDHHQPKVKEVEVDGILQLNPHIFGIDGAREVSASGICYMVARVFGFYDLSVLAITGAIGDMQHKPFIGLNKFILNEGREYRYLSIIKDLIYHCYDIPIWEAITYSTNPYIRELSNKEECLKFLKNLKIDPNKKELTHEEKQKLTNALIFYRKPEDFIVDRYTIKHKVNDAYYLSELLNACGRKGLTSVGIGVALEDDECIKIAKETYLKYKRELIEELKNVKPKKMKNIEYFKGKKGMVGIVASILVKDRPVLGYHEEGEKVKISSRGNKELIDRGLNLGKVMEVAKEFGGEGGGHDVASGASLPKIHLDEFLKRVDEIVGEQLKSKSQFR</sequence>
<name>H1L193_9EURY</name>
<accession>H1L193</accession>
<dbReference type="InterPro" id="IPR003156">
    <property type="entry name" value="DHHA1_dom"/>
</dbReference>
<dbReference type="Pfam" id="PF01368">
    <property type="entry name" value="DHH"/>
    <property type="match status" value="1"/>
</dbReference>
<keyword evidence="4" id="KW-1185">Reference proteome</keyword>
<reference evidence="3 4" key="1">
    <citation type="submission" date="2011-09" db="EMBL/GenBank/DDBJ databases">
        <title>The draft genome of Methanotorris formicicus Mc-S-70.</title>
        <authorList>
            <consortium name="US DOE Joint Genome Institute (JGI-PGF)"/>
            <person name="Lucas S."/>
            <person name="Han J."/>
            <person name="Lapidus A."/>
            <person name="Cheng J.-F."/>
            <person name="Goodwin L."/>
            <person name="Pitluck S."/>
            <person name="Peters L."/>
            <person name="Land M.L."/>
            <person name="Hauser L."/>
            <person name="Sieprawska-Lupa M."/>
            <person name="Takai K."/>
            <person name="Miyazaki J."/>
            <person name="Whitman W."/>
            <person name="Woyke T.J."/>
        </authorList>
    </citation>
    <scope>NUCLEOTIDE SEQUENCE [LARGE SCALE GENOMIC DNA]</scope>
    <source>
        <strain evidence="3 4">Mc-S-70</strain>
    </source>
</reference>